<evidence type="ECO:0000313" key="8">
    <source>
        <dbReference type="EMBL" id="MFC5649512.1"/>
    </source>
</evidence>
<dbReference type="InterPro" id="IPR018060">
    <property type="entry name" value="HTH_AraC"/>
</dbReference>
<dbReference type="SUPFAM" id="SSF46689">
    <property type="entry name" value="Homeodomain-like"/>
    <property type="match status" value="2"/>
</dbReference>
<dbReference type="CDD" id="cd17536">
    <property type="entry name" value="REC_YesN-like"/>
    <property type="match status" value="1"/>
</dbReference>
<evidence type="ECO:0000256" key="3">
    <source>
        <dbReference type="ARBA" id="ARBA00023163"/>
    </source>
</evidence>
<dbReference type="PRINTS" id="PR00032">
    <property type="entry name" value="HTHARAC"/>
</dbReference>
<evidence type="ECO:0000256" key="1">
    <source>
        <dbReference type="ARBA" id="ARBA00023015"/>
    </source>
</evidence>
<protein>
    <submittedName>
        <fullName evidence="8">Response regulator</fullName>
    </submittedName>
</protein>
<evidence type="ECO:0000313" key="9">
    <source>
        <dbReference type="Proteomes" id="UP001596047"/>
    </source>
</evidence>
<evidence type="ECO:0000256" key="2">
    <source>
        <dbReference type="ARBA" id="ARBA00023125"/>
    </source>
</evidence>
<keyword evidence="4" id="KW-0597">Phosphoprotein</keyword>
<evidence type="ECO:0000256" key="4">
    <source>
        <dbReference type="PROSITE-ProRule" id="PRU00169"/>
    </source>
</evidence>
<evidence type="ECO:0000256" key="5">
    <source>
        <dbReference type="SAM" id="Coils"/>
    </source>
</evidence>
<dbReference type="InterPro" id="IPR018062">
    <property type="entry name" value="HTH_AraC-typ_CS"/>
</dbReference>
<dbReference type="Pfam" id="PF12833">
    <property type="entry name" value="HTH_18"/>
    <property type="match status" value="1"/>
</dbReference>
<dbReference type="InterPro" id="IPR020449">
    <property type="entry name" value="Tscrpt_reg_AraC-type_HTH"/>
</dbReference>
<dbReference type="InterPro" id="IPR009057">
    <property type="entry name" value="Homeodomain-like_sf"/>
</dbReference>
<dbReference type="InterPro" id="IPR011006">
    <property type="entry name" value="CheY-like_superfamily"/>
</dbReference>
<name>A0ABW0VUF4_9BACL</name>
<feature type="modified residue" description="4-aspartylphosphate" evidence="4">
    <location>
        <position position="55"/>
    </location>
</feature>
<comment type="caution">
    <text evidence="8">The sequence shown here is derived from an EMBL/GenBank/DDBJ whole genome shotgun (WGS) entry which is preliminary data.</text>
</comment>
<dbReference type="EMBL" id="JBHSOW010000037">
    <property type="protein sequence ID" value="MFC5649512.1"/>
    <property type="molecule type" value="Genomic_DNA"/>
</dbReference>
<dbReference type="Gene3D" id="3.40.50.2300">
    <property type="match status" value="1"/>
</dbReference>
<keyword evidence="2" id="KW-0238">DNA-binding</keyword>
<feature type="domain" description="Response regulatory" evidence="7">
    <location>
        <begin position="3"/>
        <end position="120"/>
    </location>
</feature>
<dbReference type="PROSITE" id="PS50110">
    <property type="entry name" value="RESPONSE_REGULATORY"/>
    <property type="match status" value="1"/>
</dbReference>
<dbReference type="Gene3D" id="1.10.10.60">
    <property type="entry name" value="Homeodomain-like"/>
    <property type="match status" value="2"/>
</dbReference>
<keyword evidence="3" id="KW-0804">Transcription</keyword>
<dbReference type="PROSITE" id="PS01124">
    <property type="entry name" value="HTH_ARAC_FAMILY_2"/>
    <property type="match status" value="1"/>
</dbReference>
<dbReference type="Proteomes" id="UP001596047">
    <property type="component" value="Unassembled WGS sequence"/>
</dbReference>
<evidence type="ECO:0000259" key="7">
    <source>
        <dbReference type="PROSITE" id="PS50110"/>
    </source>
</evidence>
<dbReference type="InterPro" id="IPR001789">
    <property type="entry name" value="Sig_transdc_resp-reg_receiver"/>
</dbReference>
<dbReference type="PANTHER" id="PTHR43280">
    <property type="entry name" value="ARAC-FAMILY TRANSCRIPTIONAL REGULATOR"/>
    <property type="match status" value="1"/>
</dbReference>
<dbReference type="SUPFAM" id="SSF52172">
    <property type="entry name" value="CheY-like"/>
    <property type="match status" value="1"/>
</dbReference>
<sequence>MCRVLLVDDEFIARVGLRTTFDWEGNGYKLVGEAANGLRAMKWIENREVDILITDIAMPVMDGLELVRRTRELCPWVKVLLLSCHSDFDYVREGIRLGASDYILKPTLNSDSLKTILDSMREKLQEEQENRKLLDKYREQQLAEQQEEQEKPMIPAIQGNERADRSLLRVEASFNELPAAHDTGIPDITLHQRIVMQAVQFMTEHFIEPISLQQVADEVNVSRNYFSEIFKKVTGTNFIDYLITLRVNRAKELLAASTLRVYEVAEQSGFNDVKHFSKQFKKIVGLSPAEFHGHRAN</sequence>
<dbReference type="SMART" id="SM00448">
    <property type="entry name" value="REC"/>
    <property type="match status" value="1"/>
</dbReference>
<accession>A0ABW0VUF4</accession>
<dbReference type="PANTHER" id="PTHR43280:SF2">
    <property type="entry name" value="HTH-TYPE TRANSCRIPTIONAL REGULATOR EXSA"/>
    <property type="match status" value="1"/>
</dbReference>
<keyword evidence="9" id="KW-1185">Reference proteome</keyword>
<feature type="coiled-coil region" evidence="5">
    <location>
        <begin position="110"/>
        <end position="150"/>
    </location>
</feature>
<dbReference type="Pfam" id="PF00072">
    <property type="entry name" value="Response_reg"/>
    <property type="match status" value="1"/>
</dbReference>
<reference evidence="9" key="1">
    <citation type="journal article" date="2019" name="Int. J. Syst. Evol. Microbiol.">
        <title>The Global Catalogue of Microorganisms (GCM) 10K type strain sequencing project: providing services to taxonomists for standard genome sequencing and annotation.</title>
        <authorList>
            <consortium name="The Broad Institute Genomics Platform"/>
            <consortium name="The Broad Institute Genome Sequencing Center for Infectious Disease"/>
            <person name="Wu L."/>
            <person name="Ma J."/>
        </authorList>
    </citation>
    <scope>NUCLEOTIDE SEQUENCE [LARGE SCALE GENOMIC DNA]</scope>
    <source>
        <strain evidence="9">CGMCC 1.3240</strain>
    </source>
</reference>
<organism evidence="8 9">
    <name type="scientific">Paenibacillus solisilvae</name>
    <dbReference type="NCBI Taxonomy" id="2486751"/>
    <lineage>
        <taxon>Bacteria</taxon>
        <taxon>Bacillati</taxon>
        <taxon>Bacillota</taxon>
        <taxon>Bacilli</taxon>
        <taxon>Bacillales</taxon>
        <taxon>Paenibacillaceae</taxon>
        <taxon>Paenibacillus</taxon>
    </lineage>
</organism>
<dbReference type="PROSITE" id="PS00041">
    <property type="entry name" value="HTH_ARAC_FAMILY_1"/>
    <property type="match status" value="1"/>
</dbReference>
<gene>
    <name evidence="8" type="ORF">ACFPYJ_10275</name>
</gene>
<dbReference type="SMART" id="SM00342">
    <property type="entry name" value="HTH_ARAC"/>
    <property type="match status" value="1"/>
</dbReference>
<keyword evidence="1" id="KW-0805">Transcription regulation</keyword>
<dbReference type="RefSeq" id="WP_379188040.1">
    <property type="nucleotide sequence ID" value="NZ_JBHSOW010000037.1"/>
</dbReference>
<feature type="domain" description="HTH araC/xylS-type" evidence="6">
    <location>
        <begin position="196"/>
        <end position="294"/>
    </location>
</feature>
<keyword evidence="5" id="KW-0175">Coiled coil</keyword>
<evidence type="ECO:0000259" key="6">
    <source>
        <dbReference type="PROSITE" id="PS01124"/>
    </source>
</evidence>
<proteinExistence type="predicted"/>